<evidence type="ECO:0008006" key="4">
    <source>
        <dbReference type="Google" id="ProtNLM"/>
    </source>
</evidence>
<dbReference type="AlphaFoldDB" id="A0A9X3API3"/>
<name>A0A9X3API3_9ENTR</name>
<dbReference type="RefSeq" id="WP_271125619.1">
    <property type="nucleotide sequence ID" value="NZ_JALHAO010000086.1"/>
</dbReference>
<evidence type="ECO:0000313" key="3">
    <source>
        <dbReference type="Proteomes" id="UP001150641"/>
    </source>
</evidence>
<organism evidence="2 3">
    <name type="scientific">Dryocola boscaweniae</name>
    <dbReference type="NCBI Taxonomy" id="2925397"/>
    <lineage>
        <taxon>Bacteria</taxon>
        <taxon>Pseudomonadati</taxon>
        <taxon>Pseudomonadota</taxon>
        <taxon>Gammaproteobacteria</taxon>
        <taxon>Enterobacterales</taxon>
        <taxon>Enterobacteriaceae</taxon>
        <taxon>Dryocola</taxon>
    </lineage>
</organism>
<keyword evidence="3" id="KW-1185">Reference proteome</keyword>
<feature type="chain" id="PRO_5040815978" description="Neutral/alkaline non-lysosomal ceramidase N-terminal domain-containing protein" evidence="1">
    <location>
        <begin position="27"/>
        <end position="453"/>
    </location>
</feature>
<sequence>MQTRRAFLLTALGAAATAFLTQLSYSAEGNVEPSFRAGAGKAWVTFEGMNWPVDGFSGQHDLLGVRALLLEHARTRFCFVVVELTSLSDEMIDDMKVLIQEKTHAPVENILVCASHTFSAPHVFPSAHIPPGTSKVQNQDMLNRFKNALLTAVTQATDHLQPARIGFGSGSCQVNISRDQPGEKGWWLGINADGFADPFVGVVRIDNQQGQPLAVLFNYAVQSSVTEDFQPTSEGKKISADLAGSTARYIEEHAAADMVALFLVGAAGDQAPIFQAMQTVVNDNGSASRISNHVDAFELLHQLATRLGREVMKVLDTITTSTPTRLQMVRDQIPVPALNFSPENAPKGPVTTFRYQPAGNIKVPVTLMQMGNIIWIGLQPELSAITATYIREHSPFQHTFVSTMVNGSAKYMPDAQSYDRFTYEARSSPFARGAAEFVATAIIKQLEILHANA</sequence>
<feature type="signal peptide" evidence="1">
    <location>
        <begin position="1"/>
        <end position="26"/>
    </location>
</feature>
<proteinExistence type="predicted"/>
<comment type="caution">
    <text evidence="2">The sequence shown here is derived from an EMBL/GenBank/DDBJ whole genome shotgun (WGS) entry which is preliminary data.</text>
</comment>
<evidence type="ECO:0000256" key="1">
    <source>
        <dbReference type="SAM" id="SignalP"/>
    </source>
</evidence>
<dbReference type="EMBL" id="JALHAP010000071">
    <property type="protein sequence ID" value="MCT4701030.1"/>
    <property type="molecule type" value="Genomic_DNA"/>
</dbReference>
<protein>
    <recommendedName>
        <fullName evidence="4">Neutral/alkaline non-lysosomal ceramidase N-terminal domain-containing protein</fullName>
    </recommendedName>
</protein>
<keyword evidence="1" id="KW-0732">Signal</keyword>
<dbReference type="PROSITE" id="PS51318">
    <property type="entry name" value="TAT"/>
    <property type="match status" value="1"/>
</dbReference>
<evidence type="ECO:0000313" key="2">
    <source>
        <dbReference type="EMBL" id="MCT4701030.1"/>
    </source>
</evidence>
<accession>A0A9X3API3</accession>
<dbReference type="InterPro" id="IPR006311">
    <property type="entry name" value="TAT_signal"/>
</dbReference>
<dbReference type="Proteomes" id="UP001150641">
    <property type="component" value="Unassembled WGS sequence"/>
</dbReference>
<reference evidence="2" key="1">
    <citation type="submission" date="2022-03" db="EMBL/GenBank/DDBJ databases">
        <title>Proposal of a novel genus Dryocolo and two novel species.</title>
        <authorList>
            <person name="Maddock D.W."/>
            <person name="Brady C.L."/>
            <person name="Denman S."/>
            <person name="Arnold D."/>
        </authorList>
    </citation>
    <scope>NUCLEOTIDE SEQUENCE</scope>
    <source>
        <strain evidence="2">H6W4</strain>
    </source>
</reference>
<gene>
    <name evidence="2" type="ORF">MUA00_04320</name>
</gene>